<accession>A0A8H5LPS7</accession>
<dbReference type="Proteomes" id="UP000559256">
    <property type="component" value="Unassembled WGS sequence"/>
</dbReference>
<evidence type="ECO:0000313" key="6">
    <source>
        <dbReference type="EMBL" id="KAF5364974.1"/>
    </source>
</evidence>
<keyword evidence="7" id="KW-1185">Reference proteome</keyword>
<dbReference type="Gene3D" id="4.10.240.10">
    <property type="entry name" value="Zn(2)-C6 fungal-type DNA-binding domain"/>
    <property type="match status" value="1"/>
</dbReference>
<keyword evidence="3" id="KW-0805">Transcription regulation</keyword>
<evidence type="ECO:0008006" key="8">
    <source>
        <dbReference type="Google" id="ProtNLM"/>
    </source>
</evidence>
<evidence type="ECO:0000256" key="5">
    <source>
        <dbReference type="ARBA" id="ARBA00023242"/>
    </source>
</evidence>
<dbReference type="PANTHER" id="PTHR47338">
    <property type="entry name" value="ZN(II)2CYS6 TRANSCRIPTION FACTOR (EUROFUNG)-RELATED"/>
    <property type="match status" value="1"/>
</dbReference>
<dbReference type="InterPro" id="IPR036864">
    <property type="entry name" value="Zn2-C6_fun-type_DNA-bd_sf"/>
</dbReference>
<evidence type="ECO:0000256" key="4">
    <source>
        <dbReference type="ARBA" id="ARBA00023163"/>
    </source>
</evidence>
<dbReference type="GO" id="GO:0000981">
    <property type="term" value="F:DNA-binding transcription factor activity, RNA polymerase II-specific"/>
    <property type="evidence" value="ECO:0007669"/>
    <property type="project" value="InterPro"/>
</dbReference>
<comment type="subcellular location">
    <subcellularLocation>
        <location evidence="1">Nucleus</location>
    </subcellularLocation>
</comment>
<dbReference type="AlphaFoldDB" id="A0A8H5LPS7"/>
<keyword evidence="2" id="KW-0479">Metal-binding</keyword>
<proteinExistence type="predicted"/>
<evidence type="ECO:0000256" key="1">
    <source>
        <dbReference type="ARBA" id="ARBA00004123"/>
    </source>
</evidence>
<sequence length="556" mass="61597">MFQLQRCDAQKPVCGPCSRSTGAFADCEYTEHGLTRTQQLEDQIAVLEARIEDLQSGSPNSMTLRNPYTGHFGQSPQSLQRIRQSRPIPATTQTPNIDIIQSARLLEESHPDLHHRLIQSFLTHASQQTGFNFGFFLDIKRFSQTVFNDHVAERPTQALLNAIYLVSSRLEGSSFADSSELRVAFVRRALLNISSGLQANCSQKVLHTIQAEVLIANYLFCNGRIMEGRYHVVAAVSLVLSARLNKMTRSGNYSGFGHSSSGTSLGESAIGTGEMLPMSRDAVEEEERIHAFWTVLWLNNVWTAVDRLPSNIAYTTANAGVDTPWPVDFSEYKEGSTSREADNGGNTVQKFLMNVPDAATSVNALYAKTGILFEQATPIAVQYRADPHSEKLQRSFVAVDSLIQRLIQHQLPPIASDTCTRSSSSLIVSPHDRLCLHTLARIVVIRLHSPFANQDMNSFARVVNAAREVAEAVRRVDIREMPTVDPILAMLWTEVCQTFVNGIRSTRGLPSSPLSATRMRTMCEEIIGAMRHFASVSSSMEKQVDISHTMLQAAVT</sequence>
<name>A0A8H5LPS7_9AGAR</name>
<dbReference type="GO" id="GO:0005634">
    <property type="term" value="C:nucleus"/>
    <property type="evidence" value="ECO:0007669"/>
    <property type="project" value="UniProtKB-SubCell"/>
</dbReference>
<keyword evidence="4" id="KW-0804">Transcription</keyword>
<evidence type="ECO:0000313" key="7">
    <source>
        <dbReference type="Proteomes" id="UP000559256"/>
    </source>
</evidence>
<evidence type="ECO:0000256" key="2">
    <source>
        <dbReference type="ARBA" id="ARBA00022723"/>
    </source>
</evidence>
<dbReference type="CDD" id="cd12148">
    <property type="entry name" value="fungal_TF_MHR"/>
    <property type="match status" value="1"/>
</dbReference>
<keyword evidence="5" id="KW-0539">Nucleus</keyword>
<organism evidence="6 7">
    <name type="scientific">Tetrapyrgos nigripes</name>
    <dbReference type="NCBI Taxonomy" id="182062"/>
    <lineage>
        <taxon>Eukaryota</taxon>
        <taxon>Fungi</taxon>
        <taxon>Dikarya</taxon>
        <taxon>Basidiomycota</taxon>
        <taxon>Agaricomycotina</taxon>
        <taxon>Agaricomycetes</taxon>
        <taxon>Agaricomycetidae</taxon>
        <taxon>Agaricales</taxon>
        <taxon>Marasmiineae</taxon>
        <taxon>Marasmiaceae</taxon>
        <taxon>Tetrapyrgos</taxon>
    </lineage>
</organism>
<dbReference type="OrthoDB" id="2309723at2759"/>
<dbReference type="InterPro" id="IPR050815">
    <property type="entry name" value="TF_fung"/>
</dbReference>
<comment type="caution">
    <text evidence="6">The sequence shown here is derived from an EMBL/GenBank/DDBJ whole genome shotgun (WGS) entry which is preliminary data.</text>
</comment>
<dbReference type="EMBL" id="JAACJM010000030">
    <property type="protein sequence ID" value="KAF5364974.1"/>
    <property type="molecule type" value="Genomic_DNA"/>
</dbReference>
<protein>
    <recommendedName>
        <fullName evidence="8">Transcription factor domain-containing protein</fullName>
    </recommendedName>
</protein>
<evidence type="ECO:0000256" key="3">
    <source>
        <dbReference type="ARBA" id="ARBA00023015"/>
    </source>
</evidence>
<dbReference type="GO" id="GO:0008270">
    <property type="term" value="F:zinc ion binding"/>
    <property type="evidence" value="ECO:0007669"/>
    <property type="project" value="InterPro"/>
</dbReference>
<dbReference type="PANTHER" id="PTHR47338:SF29">
    <property type="entry name" value="ZN(2)-C6 FUNGAL-TYPE DOMAIN-CONTAINING PROTEIN"/>
    <property type="match status" value="1"/>
</dbReference>
<reference evidence="6 7" key="1">
    <citation type="journal article" date="2020" name="ISME J.">
        <title>Uncovering the hidden diversity of litter-decomposition mechanisms in mushroom-forming fungi.</title>
        <authorList>
            <person name="Floudas D."/>
            <person name="Bentzer J."/>
            <person name="Ahren D."/>
            <person name="Johansson T."/>
            <person name="Persson P."/>
            <person name="Tunlid A."/>
        </authorList>
    </citation>
    <scope>NUCLEOTIDE SEQUENCE [LARGE SCALE GENOMIC DNA]</scope>
    <source>
        <strain evidence="6 7">CBS 291.85</strain>
    </source>
</reference>
<gene>
    <name evidence="6" type="ORF">D9758_008179</name>
</gene>